<dbReference type="InterPro" id="IPR023620">
    <property type="entry name" value="SmpB"/>
</dbReference>
<protein>
    <recommendedName>
        <fullName evidence="3">SsrA-binding protein</fullName>
    </recommendedName>
    <alternativeName>
        <fullName evidence="3">Small protein B</fullName>
    </alternativeName>
</protein>
<dbReference type="NCBIfam" id="TIGR00086">
    <property type="entry name" value="smpB"/>
    <property type="match status" value="1"/>
</dbReference>
<organism evidence="4 5">
    <name type="scientific">Gemmatimonas phototrophica</name>
    <dbReference type="NCBI Taxonomy" id="1379270"/>
    <lineage>
        <taxon>Bacteria</taxon>
        <taxon>Pseudomonadati</taxon>
        <taxon>Gemmatimonadota</taxon>
        <taxon>Gemmatimonadia</taxon>
        <taxon>Gemmatimonadales</taxon>
        <taxon>Gemmatimonadaceae</taxon>
        <taxon>Gemmatimonas</taxon>
    </lineage>
</organism>
<dbReference type="Pfam" id="PF01668">
    <property type="entry name" value="SmpB"/>
    <property type="match status" value="1"/>
</dbReference>
<dbReference type="InterPro" id="IPR000037">
    <property type="entry name" value="SsrA-bd_prot"/>
</dbReference>
<evidence type="ECO:0000313" key="5">
    <source>
        <dbReference type="Proteomes" id="UP000076404"/>
    </source>
</evidence>
<gene>
    <name evidence="3" type="primary">smpB</name>
    <name evidence="4" type="ORF">GEMMAAP_10290</name>
</gene>
<dbReference type="SUPFAM" id="SSF74982">
    <property type="entry name" value="Small protein B (SmpB)"/>
    <property type="match status" value="1"/>
</dbReference>
<evidence type="ECO:0000313" key="4">
    <source>
        <dbReference type="EMBL" id="AMW05105.1"/>
    </source>
</evidence>
<dbReference type="PANTHER" id="PTHR30308:SF2">
    <property type="entry name" value="SSRA-BINDING PROTEIN"/>
    <property type="match status" value="1"/>
</dbReference>
<evidence type="ECO:0000256" key="1">
    <source>
        <dbReference type="ARBA" id="ARBA00022490"/>
    </source>
</evidence>
<dbReference type="STRING" id="1379270.GEMMAAP_10290"/>
<dbReference type="PROSITE" id="PS01317">
    <property type="entry name" value="SSRP"/>
    <property type="match status" value="1"/>
</dbReference>
<dbReference type="Gene3D" id="2.40.280.10">
    <property type="match status" value="1"/>
</dbReference>
<dbReference type="InterPro" id="IPR020081">
    <property type="entry name" value="SsrA-bd_prot_CS"/>
</dbReference>
<comment type="similarity">
    <text evidence="3">Belongs to the SmpB family.</text>
</comment>
<sequence>MATKDTEEPTELIARNKRARHDYEILDTWEAGIVLTGTEVKALRDGRANLTDAYGFVKDGEVFLLNLHIGAYANGNLFNHEATRTRKLLLHKREIRRLIGSVERQGLTLVPLDLYFKNGKVKTRIALARGKAQHDKREDLKKRDAEREIARVLRKG</sequence>
<dbReference type="NCBIfam" id="NF003843">
    <property type="entry name" value="PRK05422.1"/>
    <property type="match status" value="1"/>
</dbReference>
<dbReference type="GO" id="GO:0003723">
    <property type="term" value="F:RNA binding"/>
    <property type="evidence" value="ECO:0007669"/>
    <property type="project" value="UniProtKB-UniRule"/>
</dbReference>
<reference evidence="4 5" key="2">
    <citation type="journal article" date="2016" name="Environ. Microbiol. Rep.">
        <title>Metagenomic evidence for the presence of phototrophic Gemmatimonadetes bacteria in diverse environments.</title>
        <authorList>
            <person name="Zeng Y."/>
            <person name="Baumbach J."/>
            <person name="Barbosa E.G."/>
            <person name="Azevedo V."/>
            <person name="Zhang C."/>
            <person name="Koblizek M."/>
        </authorList>
    </citation>
    <scope>NUCLEOTIDE SEQUENCE [LARGE SCALE GENOMIC DNA]</scope>
    <source>
        <strain evidence="4 5">AP64</strain>
    </source>
</reference>
<dbReference type="Proteomes" id="UP000076404">
    <property type="component" value="Chromosome"/>
</dbReference>
<keyword evidence="1 3" id="KW-0963">Cytoplasm</keyword>
<dbReference type="EMBL" id="CP011454">
    <property type="protein sequence ID" value="AMW05105.1"/>
    <property type="molecule type" value="Genomic_DNA"/>
</dbReference>
<accession>A0A143BKJ4</accession>
<keyword evidence="5" id="KW-1185">Reference proteome</keyword>
<dbReference type="HAMAP" id="MF_00023">
    <property type="entry name" value="SmpB"/>
    <property type="match status" value="1"/>
</dbReference>
<reference evidence="4 5" key="1">
    <citation type="journal article" date="2014" name="Proc. Natl. Acad. Sci. U.S.A.">
        <title>Functional type 2 photosynthetic reaction centers found in the rare bacterial phylum Gemmatimonadetes.</title>
        <authorList>
            <person name="Zeng Y."/>
            <person name="Feng F."/>
            <person name="Medova H."/>
            <person name="Dean J."/>
            <person name="Koblizek M."/>
        </authorList>
    </citation>
    <scope>NUCLEOTIDE SEQUENCE [LARGE SCALE GENOMIC DNA]</scope>
    <source>
        <strain evidence="4 5">AP64</strain>
    </source>
</reference>
<dbReference type="GO" id="GO:0070930">
    <property type="term" value="P:trans-translation-dependent protein tagging"/>
    <property type="evidence" value="ECO:0007669"/>
    <property type="project" value="TreeGrafter"/>
</dbReference>
<name>A0A143BKJ4_9BACT</name>
<dbReference type="AlphaFoldDB" id="A0A143BKJ4"/>
<dbReference type="PANTHER" id="PTHR30308">
    <property type="entry name" value="TMRNA-BINDING COMPONENT OF TRANS-TRANSLATION TAGGING COMPLEX"/>
    <property type="match status" value="1"/>
</dbReference>
<comment type="subcellular location">
    <subcellularLocation>
        <location evidence="3">Cytoplasm</location>
    </subcellularLocation>
    <text evidence="3">The tmRNA-SmpB complex associates with stalled 70S ribosomes.</text>
</comment>
<dbReference type="eggNOG" id="COG0691">
    <property type="taxonomic scope" value="Bacteria"/>
</dbReference>
<proteinExistence type="inferred from homology"/>
<keyword evidence="2 3" id="KW-0694">RNA-binding</keyword>
<dbReference type="KEGG" id="gph:GEMMAAP_10290"/>
<comment type="function">
    <text evidence="3">Required for rescue of stalled ribosomes mediated by trans-translation. Binds to transfer-messenger RNA (tmRNA), required for stable association of tmRNA with ribosomes. tmRNA and SmpB together mimic tRNA shape, replacing the anticodon stem-loop with SmpB. tmRNA is encoded by the ssrA gene; the 2 termini fold to resemble tRNA(Ala) and it encodes a 'tag peptide', a short internal open reading frame. During trans-translation Ala-aminoacylated tmRNA acts like a tRNA, entering the A-site of stalled ribosomes, displacing the stalled mRNA. The ribosome then switches to translate the ORF on the tmRNA; the nascent peptide is terminated with the 'tag peptide' encoded by the tmRNA and targeted for degradation. The ribosome is freed to recommence translation, which seems to be the essential function of trans-translation.</text>
</comment>
<dbReference type="CDD" id="cd09294">
    <property type="entry name" value="SmpB"/>
    <property type="match status" value="1"/>
</dbReference>
<evidence type="ECO:0000256" key="3">
    <source>
        <dbReference type="HAMAP-Rule" id="MF_00023"/>
    </source>
</evidence>
<evidence type="ECO:0000256" key="2">
    <source>
        <dbReference type="ARBA" id="ARBA00022884"/>
    </source>
</evidence>
<dbReference type="GO" id="GO:0005829">
    <property type="term" value="C:cytosol"/>
    <property type="evidence" value="ECO:0007669"/>
    <property type="project" value="TreeGrafter"/>
</dbReference>
<dbReference type="RefSeq" id="WP_026849816.1">
    <property type="nucleotide sequence ID" value="NZ_CP011454.1"/>
</dbReference>
<dbReference type="GO" id="GO:0070929">
    <property type="term" value="P:trans-translation"/>
    <property type="evidence" value="ECO:0007669"/>
    <property type="project" value="UniProtKB-UniRule"/>
</dbReference>
<dbReference type="OrthoDB" id="9805462at2"/>